<gene>
    <name evidence="1" type="ORF">C5167_000363</name>
</gene>
<dbReference type="AlphaFoldDB" id="A0A4Y7KSH3"/>
<reference evidence="1 2" key="1">
    <citation type="journal article" date="2018" name="Science">
        <title>The opium poppy genome and morphinan production.</title>
        <authorList>
            <person name="Guo L."/>
            <person name="Winzer T."/>
            <person name="Yang X."/>
            <person name="Li Y."/>
            <person name="Ning Z."/>
            <person name="He Z."/>
            <person name="Teodor R."/>
            <person name="Lu Y."/>
            <person name="Bowser T.A."/>
            <person name="Graham I.A."/>
            <person name="Ye K."/>
        </authorList>
    </citation>
    <scope>NUCLEOTIDE SEQUENCE [LARGE SCALE GENOMIC DNA]</scope>
    <source>
        <strain evidence="2">cv. HN1</strain>
        <tissue evidence="1">Leaves</tissue>
    </source>
</reference>
<dbReference type="Proteomes" id="UP000316621">
    <property type="component" value="Chromosome 9"/>
</dbReference>
<protein>
    <submittedName>
        <fullName evidence="1">Uncharacterized protein</fullName>
    </submittedName>
</protein>
<accession>A0A4Y7KSH3</accession>
<keyword evidence="2" id="KW-1185">Reference proteome</keyword>
<proteinExistence type="predicted"/>
<dbReference type="EMBL" id="CM010723">
    <property type="protein sequence ID" value="RZC76303.1"/>
    <property type="molecule type" value="Genomic_DNA"/>
</dbReference>
<evidence type="ECO:0000313" key="2">
    <source>
        <dbReference type="Proteomes" id="UP000316621"/>
    </source>
</evidence>
<dbReference type="Gramene" id="RZC76303">
    <property type="protein sequence ID" value="RZC76303"/>
    <property type="gene ID" value="C5167_000363"/>
</dbReference>
<organism evidence="1 2">
    <name type="scientific">Papaver somniferum</name>
    <name type="common">Opium poppy</name>
    <dbReference type="NCBI Taxonomy" id="3469"/>
    <lineage>
        <taxon>Eukaryota</taxon>
        <taxon>Viridiplantae</taxon>
        <taxon>Streptophyta</taxon>
        <taxon>Embryophyta</taxon>
        <taxon>Tracheophyta</taxon>
        <taxon>Spermatophyta</taxon>
        <taxon>Magnoliopsida</taxon>
        <taxon>Ranunculales</taxon>
        <taxon>Papaveraceae</taxon>
        <taxon>Papaveroideae</taxon>
        <taxon>Papaver</taxon>
    </lineage>
</organism>
<name>A0A4Y7KSH3_PAPSO</name>
<sequence length="63" mass="7235">MDPPWSPTPLPRSTLYAPIPTQELRHQRSYCGFLPLCLWCFCCCGLFRSCPPLFDRPAHPTLV</sequence>
<evidence type="ECO:0000313" key="1">
    <source>
        <dbReference type="EMBL" id="RZC76303.1"/>
    </source>
</evidence>